<proteinExistence type="predicted"/>
<dbReference type="RefSeq" id="WP_167017679.1">
    <property type="nucleotide sequence ID" value="NZ_VWXF01000011.1"/>
</dbReference>
<protein>
    <submittedName>
        <fullName evidence="3">Uncharacterized protein</fullName>
    </submittedName>
</protein>
<feature type="compositionally biased region" description="Gly residues" evidence="1">
    <location>
        <begin position="24"/>
        <end position="36"/>
    </location>
</feature>
<dbReference type="EMBL" id="VWXF01000011">
    <property type="protein sequence ID" value="NIF23967.1"/>
    <property type="molecule type" value="Genomic_DNA"/>
</dbReference>
<name>A0ABX0RFZ0_9GAMM</name>
<feature type="region of interest" description="Disordered" evidence="1">
    <location>
        <begin position="24"/>
        <end position="101"/>
    </location>
</feature>
<comment type="caution">
    <text evidence="3">The sequence shown here is derived from an EMBL/GenBank/DDBJ whole genome shotgun (WGS) entry which is preliminary data.</text>
</comment>
<keyword evidence="2" id="KW-0732">Signal</keyword>
<evidence type="ECO:0000256" key="2">
    <source>
        <dbReference type="SAM" id="SignalP"/>
    </source>
</evidence>
<feature type="chain" id="PRO_5045224546" evidence="2">
    <location>
        <begin position="20"/>
        <end position="101"/>
    </location>
</feature>
<evidence type="ECO:0000256" key="1">
    <source>
        <dbReference type="SAM" id="MobiDB-lite"/>
    </source>
</evidence>
<sequence>MSKYFLAFFFALCTFSVSAGYGGAGGKGGAAGGMGRQGKDGADGGNGSDGGSASNTSGRPGCPGGTDPDSTGKFYLPGTKQECNPGMQDSMKKHQPVVVGF</sequence>
<gene>
    <name evidence="3" type="ORF">F3J40_20520</name>
</gene>
<reference evidence="3 4" key="1">
    <citation type="journal article" date="2019" name="bioRxiv">
        <title>Bacteria contribute to plant secondary compound degradation in a generalist herbivore system.</title>
        <authorList>
            <person name="Francoeur C.B."/>
            <person name="Khadempour L."/>
            <person name="Moreira-Soto R.D."/>
            <person name="Gotting K."/>
            <person name="Book A.J."/>
            <person name="Pinto-Tomas A.A."/>
            <person name="Keefover-Ring K."/>
            <person name="Currie C.R."/>
        </authorList>
    </citation>
    <scope>NUCLEOTIDE SEQUENCE [LARGE SCALE GENOMIC DNA]</scope>
    <source>
        <strain evidence="3">Acro-835</strain>
    </source>
</reference>
<evidence type="ECO:0000313" key="3">
    <source>
        <dbReference type="EMBL" id="NIF23967.1"/>
    </source>
</evidence>
<organism evidence="3 4">
    <name type="scientific">Candidatus Pantoea multigeneris</name>
    <dbReference type="NCBI Taxonomy" id="2608357"/>
    <lineage>
        <taxon>Bacteria</taxon>
        <taxon>Pseudomonadati</taxon>
        <taxon>Pseudomonadota</taxon>
        <taxon>Gammaproteobacteria</taxon>
        <taxon>Enterobacterales</taxon>
        <taxon>Erwiniaceae</taxon>
        <taxon>Pantoea</taxon>
    </lineage>
</organism>
<accession>A0ABX0RFZ0</accession>
<feature type="signal peptide" evidence="2">
    <location>
        <begin position="1"/>
        <end position="19"/>
    </location>
</feature>
<evidence type="ECO:0000313" key="4">
    <source>
        <dbReference type="Proteomes" id="UP001515683"/>
    </source>
</evidence>
<keyword evidence="4" id="KW-1185">Reference proteome</keyword>
<dbReference type="Proteomes" id="UP001515683">
    <property type="component" value="Unassembled WGS sequence"/>
</dbReference>